<reference evidence="1 2" key="1">
    <citation type="journal article" date="2023" name="Mol. Biol. Evol.">
        <title>Genomics of Secondarily Temperate Adaptation in the Only Non-Antarctic Icefish.</title>
        <authorList>
            <person name="Rivera-Colon A.G."/>
            <person name="Rayamajhi N."/>
            <person name="Minhas B.F."/>
            <person name="Madrigal G."/>
            <person name="Bilyk K.T."/>
            <person name="Yoon V."/>
            <person name="Hune M."/>
            <person name="Gregory S."/>
            <person name="Cheng C.H.C."/>
            <person name="Catchen J.M."/>
        </authorList>
    </citation>
    <scope>NUCLEOTIDE SEQUENCE [LARGE SCALE GENOMIC DNA]</scope>
    <source>
        <strain evidence="1">JC2023a</strain>
    </source>
</reference>
<organism evidence="1 2">
    <name type="scientific">Champsocephalus esox</name>
    <name type="common">pike icefish</name>
    <dbReference type="NCBI Taxonomy" id="159716"/>
    <lineage>
        <taxon>Eukaryota</taxon>
        <taxon>Metazoa</taxon>
        <taxon>Chordata</taxon>
        <taxon>Craniata</taxon>
        <taxon>Vertebrata</taxon>
        <taxon>Euteleostomi</taxon>
        <taxon>Actinopterygii</taxon>
        <taxon>Neopterygii</taxon>
        <taxon>Teleostei</taxon>
        <taxon>Neoteleostei</taxon>
        <taxon>Acanthomorphata</taxon>
        <taxon>Eupercaria</taxon>
        <taxon>Perciformes</taxon>
        <taxon>Notothenioidei</taxon>
        <taxon>Channichthyidae</taxon>
        <taxon>Champsocephalus</taxon>
    </lineage>
</organism>
<evidence type="ECO:0000313" key="1">
    <source>
        <dbReference type="EMBL" id="KAK5874958.1"/>
    </source>
</evidence>
<accession>A0AAN8AYX1</accession>
<keyword evidence="2" id="KW-1185">Reference proteome</keyword>
<gene>
    <name evidence="1" type="ORF">CesoFtcFv8_027496</name>
</gene>
<proteinExistence type="predicted"/>
<comment type="caution">
    <text evidence="1">The sequence shown here is derived from an EMBL/GenBank/DDBJ whole genome shotgun (WGS) entry which is preliminary data.</text>
</comment>
<dbReference type="AlphaFoldDB" id="A0AAN8AYX1"/>
<evidence type="ECO:0000313" key="2">
    <source>
        <dbReference type="Proteomes" id="UP001335648"/>
    </source>
</evidence>
<protein>
    <submittedName>
        <fullName evidence="1">Uncharacterized protein</fullName>
    </submittedName>
</protein>
<dbReference type="EMBL" id="JAULUE010002069">
    <property type="protein sequence ID" value="KAK5874958.1"/>
    <property type="molecule type" value="Genomic_DNA"/>
</dbReference>
<dbReference type="Proteomes" id="UP001335648">
    <property type="component" value="Unassembled WGS sequence"/>
</dbReference>
<sequence length="162" mass="17269">MNSSTETGSVRLTFHAINGGASVLPAGEKLTLDNGKQEERSTFKAIINARAKVRSPQVNYLKHHGAAPGGLRHLAEESRRERTGNTNMITTIARSQVITELKGLLGPRGQRAALRLSPLGRGLCRVQIAGEIWFTSPQPPTGVAAKITSQLVPITGKGAIIT</sequence>
<name>A0AAN8AYX1_9TELE</name>